<keyword evidence="3" id="KW-1185">Reference proteome</keyword>
<protein>
    <submittedName>
        <fullName evidence="2">Uncharacterized protein</fullName>
    </submittedName>
</protein>
<dbReference type="AlphaFoldDB" id="A0A370QUD3"/>
<evidence type="ECO:0000313" key="2">
    <source>
        <dbReference type="EMBL" id="RDK92791.1"/>
    </source>
</evidence>
<feature type="compositionally biased region" description="Polar residues" evidence="1">
    <location>
        <begin position="81"/>
        <end position="94"/>
    </location>
</feature>
<proteinExistence type="predicted"/>
<name>A0A370QUD3_9GAMM</name>
<evidence type="ECO:0000256" key="1">
    <source>
        <dbReference type="SAM" id="MobiDB-lite"/>
    </source>
</evidence>
<gene>
    <name evidence="2" type="ORF">C8D90_103183</name>
</gene>
<reference evidence="2 3" key="1">
    <citation type="submission" date="2018-07" db="EMBL/GenBank/DDBJ databases">
        <title>Genomic Encyclopedia of Type Strains, Phase IV (KMG-IV): sequencing the most valuable type-strain genomes for metagenomic binning, comparative biology and taxonomic classification.</title>
        <authorList>
            <person name="Goeker M."/>
        </authorList>
    </citation>
    <scope>NUCLEOTIDE SEQUENCE [LARGE SCALE GENOMIC DNA]</scope>
    <source>
        <strain evidence="2 3">DSM 103736</strain>
    </source>
</reference>
<dbReference type="EMBL" id="QRAP01000003">
    <property type="protein sequence ID" value="RDK92791.1"/>
    <property type="molecule type" value="Genomic_DNA"/>
</dbReference>
<sequence length="94" mass="10693">MGLLFFIGMLFITCNLHVKQTSWKKGKDSEKRRLTDEEGKQFDELRAKTDSPDIEITRLEAVADDERSLPGLPAKDKTVTNDEQVNSLSQCNHL</sequence>
<accession>A0A370QUD3</accession>
<feature type="region of interest" description="Disordered" evidence="1">
    <location>
        <begin position="65"/>
        <end position="94"/>
    </location>
</feature>
<comment type="caution">
    <text evidence="2">The sequence shown here is derived from an EMBL/GenBank/DDBJ whole genome shotgun (WGS) entry which is preliminary data.</text>
</comment>
<evidence type="ECO:0000313" key="3">
    <source>
        <dbReference type="Proteomes" id="UP000254848"/>
    </source>
</evidence>
<feature type="compositionally biased region" description="Basic and acidic residues" evidence="1">
    <location>
        <begin position="65"/>
        <end position="80"/>
    </location>
</feature>
<dbReference type="Proteomes" id="UP000254848">
    <property type="component" value="Unassembled WGS sequence"/>
</dbReference>
<organism evidence="2 3">
    <name type="scientific">Enterobacillus tribolii</name>
    <dbReference type="NCBI Taxonomy" id="1487935"/>
    <lineage>
        <taxon>Bacteria</taxon>
        <taxon>Pseudomonadati</taxon>
        <taxon>Pseudomonadota</taxon>
        <taxon>Gammaproteobacteria</taxon>
        <taxon>Enterobacterales</taxon>
        <taxon>Hafniaceae</taxon>
        <taxon>Enterobacillus</taxon>
    </lineage>
</organism>